<comment type="caution">
    <text evidence="2">The sequence shown here is derived from an EMBL/GenBank/DDBJ whole genome shotgun (WGS) entry which is preliminary data.</text>
</comment>
<feature type="compositionally biased region" description="Basic and acidic residues" evidence="1">
    <location>
        <begin position="36"/>
        <end position="52"/>
    </location>
</feature>
<dbReference type="EMBL" id="BAAAGX010000033">
    <property type="protein sequence ID" value="GAA0274480.1"/>
    <property type="molecule type" value="Genomic_DNA"/>
</dbReference>
<evidence type="ECO:0000313" key="3">
    <source>
        <dbReference type="Proteomes" id="UP001500967"/>
    </source>
</evidence>
<evidence type="ECO:0000256" key="1">
    <source>
        <dbReference type="SAM" id="MobiDB-lite"/>
    </source>
</evidence>
<dbReference type="RefSeq" id="WP_344653719.1">
    <property type="nucleotide sequence ID" value="NZ_BAAAGX010000033.1"/>
</dbReference>
<protein>
    <recommendedName>
        <fullName evidence="4">MerR family transcriptional regulator</fullName>
    </recommendedName>
</protein>
<feature type="region of interest" description="Disordered" evidence="1">
    <location>
        <begin position="1"/>
        <end position="20"/>
    </location>
</feature>
<sequence length="94" mass="10267">MDVGERSRDEHPGQPARAWAGVTVCRPAKPVPASRSRWDECRGPIESSGRDGLRRTFDPSVLDRITLIGWARAAGFTPARIARFLVAPPGDDEA</sequence>
<feature type="compositionally biased region" description="Basic and acidic residues" evidence="1">
    <location>
        <begin position="1"/>
        <end position="12"/>
    </location>
</feature>
<feature type="region of interest" description="Disordered" evidence="1">
    <location>
        <begin position="33"/>
        <end position="52"/>
    </location>
</feature>
<accession>A0ABN0V4C2</accession>
<organism evidence="2 3">
    <name type="scientific">Cryptosporangium japonicum</name>
    <dbReference type="NCBI Taxonomy" id="80872"/>
    <lineage>
        <taxon>Bacteria</taxon>
        <taxon>Bacillati</taxon>
        <taxon>Actinomycetota</taxon>
        <taxon>Actinomycetes</taxon>
        <taxon>Cryptosporangiales</taxon>
        <taxon>Cryptosporangiaceae</taxon>
        <taxon>Cryptosporangium</taxon>
    </lineage>
</organism>
<evidence type="ECO:0008006" key="4">
    <source>
        <dbReference type="Google" id="ProtNLM"/>
    </source>
</evidence>
<proteinExistence type="predicted"/>
<reference evidence="2 3" key="1">
    <citation type="journal article" date="2019" name="Int. J. Syst. Evol. Microbiol.">
        <title>The Global Catalogue of Microorganisms (GCM) 10K type strain sequencing project: providing services to taxonomists for standard genome sequencing and annotation.</title>
        <authorList>
            <consortium name="The Broad Institute Genomics Platform"/>
            <consortium name="The Broad Institute Genome Sequencing Center for Infectious Disease"/>
            <person name="Wu L."/>
            <person name="Ma J."/>
        </authorList>
    </citation>
    <scope>NUCLEOTIDE SEQUENCE [LARGE SCALE GENOMIC DNA]</scope>
    <source>
        <strain evidence="2 3">JCM 10425</strain>
    </source>
</reference>
<dbReference type="Proteomes" id="UP001500967">
    <property type="component" value="Unassembled WGS sequence"/>
</dbReference>
<name>A0ABN0V4C2_9ACTN</name>
<keyword evidence="3" id="KW-1185">Reference proteome</keyword>
<gene>
    <name evidence="2" type="ORF">GCM10009539_72700</name>
</gene>
<evidence type="ECO:0000313" key="2">
    <source>
        <dbReference type="EMBL" id="GAA0274480.1"/>
    </source>
</evidence>